<dbReference type="PROSITE" id="PS50303">
    <property type="entry name" value="PUM_HD"/>
    <property type="match status" value="1"/>
</dbReference>
<proteinExistence type="predicted"/>
<dbReference type="GO" id="GO:0006417">
    <property type="term" value="P:regulation of translation"/>
    <property type="evidence" value="ECO:0007669"/>
    <property type="project" value="UniProtKB-KW"/>
</dbReference>
<dbReference type="PANTHER" id="PTHR12537">
    <property type="entry name" value="RNA BINDING PROTEIN PUMILIO-RELATED"/>
    <property type="match status" value="1"/>
</dbReference>
<reference evidence="7 8" key="1">
    <citation type="submission" date="2024-01" db="EMBL/GenBank/DDBJ databases">
        <title>The genomes of 5 underutilized Papilionoideae crops provide insights into root nodulation and disease resistanc.</title>
        <authorList>
            <person name="Jiang F."/>
        </authorList>
    </citation>
    <scope>NUCLEOTIDE SEQUENCE [LARGE SCALE GENOMIC DNA]</scope>
    <source>
        <strain evidence="7">DUOXIRENSHENG_FW03</strain>
        <tissue evidence="7">Leaves</tissue>
    </source>
</reference>
<comment type="caution">
    <text evidence="7">The sequence shown here is derived from an EMBL/GenBank/DDBJ whole genome shotgun (WGS) entry which is preliminary data.</text>
</comment>
<dbReference type="InterPro" id="IPR016024">
    <property type="entry name" value="ARM-type_fold"/>
</dbReference>
<feature type="region of interest" description="Disordered" evidence="5">
    <location>
        <begin position="24"/>
        <end position="45"/>
    </location>
</feature>
<keyword evidence="8" id="KW-1185">Reference proteome</keyword>
<evidence type="ECO:0000256" key="2">
    <source>
        <dbReference type="ARBA" id="ARBA00022845"/>
    </source>
</evidence>
<dbReference type="AlphaFoldDB" id="A0AAN9S7U0"/>
<dbReference type="InterPro" id="IPR001313">
    <property type="entry name" value="Pumilio_RNA-bd_rpt"/>
</dbReference>
<keyword evidence="2" id="KW-0810">Translation regulation</keyword>
<sequence>MGPDESSSPLKSIAHSVVELKTENLSLDDEDSEDGPTYMHQGNPPLNLTNYPIEGFQLPQGCEQLLLSQSNASNVYPFRLSYVYGPNYMHQVLPPQNLHHPGGGFSFPQLCDQQVMSNSNPRNLDARFERNYVSMAKNPNGSLSLQNRIDVAPPREIKVILNQIRSHLHELMNHPFGHRFIRKLFESTNVNFEQKKNIIESIISNSPMLVDAIMDIVVENFLDIATDENGVRVIKACIKITNWPLEAFHQLVQKIISNVVDLAEDKYGVHAAIIARELMRSPQFVDVLKNPNGIRVVLRALEYTQVCHLHIHV</sequence>
<evidence type="ECO:0000256" key="3">
    <source>
        <dbReference type="ARBA" id="ARBA00022884"/>
    </source>
</evidence>
<dbReference type="InterPro" id="IPR033133">
    <property type="entry name" value="PUM-HD"/>
</dbReference>
<dbReference type="GO" id="GO:0005737">
    <property type="term" value="C:cytoplasm"/>
    <property type="evidence" value="ECO:0007669"/>
    <property type="project" value="TreeGrafter"/>
</dbReference>
<dbReference type="InterPro" id="IPR011989">
    <property type="entry name" value="ARM-like"/>
</dbReference>
<evidence type="ECO:0000313" key="8">
    <source>
        <dbReference type="Proteomes" id="UP001386955"/>
    </source>
</evidence>
<dbReference type="Gene3D" id="1.25.10.10">
    <property type="entry name" value="Leucine-rich Repeat Variant"/>
    <property type="match status" value="2"/>
</dbReference>
<dbReference type="PROSITE" id="PS50302">
    <property type="entry name" value="PUM"/>
    <property type="match status" value="2"/>
</dbReference>
<gene>
    <name evidence="7" type="ORF">VNO78_25825</name>
</gene>
<feature type="repeat" description="Pumilio" evidence="4">
    <location>
        <begin position="163"/>
        <end position="200"/>
    </location>
</feature>
<keyword evidence="3" id="KW-0694">RNA-binding</keyword>
<feature type="repeat" description="Pumilio" evidence="4">
    <location>
        <begin position="215"/>
        <end position="253"/>
    </location>
</feature>
<evidence type="ECO:0000256" key="5">
    <source>
        <dbReference type="SAM" id="MobiDB-lite"/>
    </source>
</evidence>
<dbReference type="EMBL" id="JAYMYS010000006">
    <property type="protein sequence ID" value="KAK7390517.1"/>
    <property type="molecule type" value="Genomic_DNA"/>
</dbReference>
<accession>A0AAN9S7U0</accession>
<dbReference type="Proteomes" id="UP001386955">
    <property type="component" value="Unassembled WGS sequence"/>
</dbReference>
<evidence type="ECO:0000256" key="1">
    <source>
        <dbReference type="ARBA" id="ARBA00022737"/>
    </source>
</evidence>
<name>A0AAN9S7U0_PSOTE</name>
<organism evidence="7 8">
    <name type="scientific">Psophocarpus tetragonolobus</name>
    <name type="common">Winged bean</name>
    <name type="synonym">Dolichos tetragonolobus</name>
    <dbReference type="NCBI Taxonomy" id="3891"/>
    <lineage>
        <taxon>Eukaryota</taxon>
        <taxon>Viridiplantae</taxon>
        <taxon>Streptophyta</taxon>
        <taxon>Embryophyta</taxon>
        <taxon>Tracheophyta</taxon>
        <taxon>Spermatophyta</taxon>
        <taxon>Magnoliopsida</taxon>
        <taxon>eudicotyledons</taxon>
        <taxon>Gunneridae</taxon>
        <taxon>Pentapetalae</taxon>
        <taxon>rosids</taxon>
        <taxon>fabids</taxon>
        <taxon>Fabales</taxon>
        <taxon>Fabaceae</taxon>
        <taxon>Papilionoideae</taxon>
        <taxon>50 kb inversion clade</taxon>
        <taxon>NPAAA clade</taxon>
        <taxon>indigoferoid/millettioid clade</taxon>
        <taxon>Phaseoleae</taxon>
        <taxon>Psophocarpus</taxon>
    </lineage>
</organism>
<feature type="domain" description="PUM-HD" evidence="6">
    <location>
        <begin position="105"/>
        <end position="313"/>
    </location>
</feature>
<keyword evidence="1" id="KW-0677">Repeat</keyword>
<dbReference type="SUPFAM" id="SSF48371">
    <property type="entry name" value="ARM repeat"/>
    <property type="match status" value="1"/>
</dbReference>
<dbReference type="PANTHER" id="PTHR12537:SF129">
    <property type="entry name" value="PUMILIO HOMOLOG 15-LIKE"/>
    <property type="match status" value="1"/>
</dbReference>
<evidence type="ECO:0000313" key="7">
    <source>
        <dbReference type="EMBL" id="KAK7390517.1"/>
    </source>
</evidence>
<protein>
    <recommendedName>
        <fullName evidence="6">PUM-HD domain-containing protein</fullName>
    </recommendedName>
</protein>
<evidence type="ECO:0000259" key="6">
    <source>
        <dbReference type="PROSITE" id="PS50303"/>
    </source>
</evidence>
<dbReference type="GO" id="GO:0003729">
    <property type="term" value="F:mRNA binding"/>
    <property type="evidence" value="ECO:0007669"/>
    <property type="project" value="TreeGrafter"/>
</dbReference>
<evidence type="ECO:0000256" key="4">
    <source>
        <dbReference type="PROSITE-ProRule" id="PRU00317"/>
    </source>
</evidence>
<dbReference type="Pfam" id="PF00806">
    <property type="entry name" value="PUF"/>
    <property type="match status" value="2"/>
</dbReference>
<dbReference type="SMART" id="SM00025">
    <property type="entry name" value="Pumilio"/>
    <property type="match status" value="3"/>
</dbReference>